<name>A0A9W8AS44_9FUNG</name>
<proteinExistence type="predicted"/>
<feature type="non-terminal residue" evidence="3">
    <location>
        <position position="1141"/>
    </location>
</feature>
<feature type="compositionally biased region" description="Low complexity" evidence="1">
    <location>
        <begin position="235"/>
        <end position="256"/>
    </location>
</feature>
<dbReference type="Pfam" id="PF00773">
    <property type="entry name" value="RNB"/>
    <property type="match status" value="1"/>
</dbReference>
<dbReference type="InterPro" id="IPR001900">
    <property type="entry name" value="RNase_II/R"/>
</dbReference>
<dbReference type="GO" id="GO:0008859">
    <property type="term" value="F:exoribonuclease II activity"/>
    <property type="evidence" value="ECO:0007669"/>
    <property type="project" value="UniProtKB-EC"/>
</dbReference>
<evidence type="ECO:0000313" key="3">
    <source>
        <dbReference type="EMBL" id="KAJ1959215.1"/>
    </source>
</evidence>
<feature type="region of interest" description="Disordered" evidence="1">
    <location>
        <begin position="187"/>
        <end position="264"/>
    </location>
</feature>
<dbReference type="GO" id="GO:0000932">
    <property type="term" value="C:P-body"/>
    <property type="evidence" value="ECO:0007669"/>
    <property type="project" value="TreeGrafter"/>
</dbReference>
<dbReference type="PANTHER" id="PTHR23355:SF65">
    <property type="entry name" value="EXORIBONUCLEASE CYT-4, PUTATIVE (AFU_ORTHOLOGUE AFUA_7G01550)-RELATED"/>
    <property type="match status" value="1"/>
</dbReference>
<evidence type="ECO:0000313" key="4">
    <source>
        <dbReference type="Proteomes" id="UP001150925"/>
    </source>
</evidence>
<feature type="compositionally biased region" description="Polar residues" evidence="1">
    <location>
        <begin position="286"/>
        <end position="318"/>
    </location>
</feature>
<organism evidence="3 4">
    <name type="scientific">Dispira parvispora</name>
    <dbReference type="NCBI Taxonomy" id="1520584"/>
    <lineage>
        <taxon>Eukaryota</taxon>
        <taxon>Fungi</taxon>
        <taxon>Fungi incertae sedis</taxon>
        <taxon>Zoopagomycota</taxon>
        <taxon>Kickxellomycotina</taxon>
        <taxon>Dimargaritomycetes</taxon>
        <taxon>Dimargaritales</taxon>
        <taxon>Dimargaritaceae</taxon>
        <taxon>Dispira</taxon>
    </lineage>
</organism>
<protein>
    <submittedName>
        <fullName evidence="3">3'-5' RNA exonuclease complex component</fullName>
        <ecNumber evidence="3">3.1.13.1</ecNumber>
    </submittedName>
</protein>
<dbReference type="EMBL" id="JANBPY010001650">
    <property type="protein sequence ID" value="KAJ1959215.1"/>
    <property type="molecule type" value="Genomic_DNA"/>
</dbReference>
<dbReference type="GO" id="GO:0006402">
    <property type="term" value="P:mRNA catabolic process"/>
    <property type="evidence" value="ECO:0007669"/>
    <property type="project" value="TreeGrafter"/>
</dbReference>
<dbReference type="InterPro" id="IPR012340">
    <property type="entry name" value="NA-bd_OB-fold"/>
</dbReference>
<feature type="compositionally biased region" description="Low complexity" evidence="1">
    <location>
        <begin position="822"/>
        <end position="832"/>
    </location>
</feature>
<gene>
    <name evidence="3" type="primary">MSU1_1</name>
    <name evidence="3" type="ORF">IWQ62_004701</name>
</gene>
<dbReference type="Proteomes" id="UP001150925">
    <property type="component" value="Unassembled WGS sequence"/>
</dbReference>
<keyword evidence="4" id="KW-1185">Reference proteome</keyword>
<feature type="compositionally biased region" description="Polar residues" evidence="1">
    <location>
        <begin position="105"/>
        <end position="114"/>
    </location>
</feature>
<dbReference type="InterPro" id="IPR050180">
    <property type="entry name" value="RNR_Ribonuclease"/>
</dbReference>
<dbReference type="SUPFAM" id="SSF50249">
    <property type="entry name" value="Nucleic acid-binding proteins"/>
    <property type="match status" value="1"/>
</dbReference>
<feature type="region of interest" description="Disordered" evidence="1">
    <location>
        <begin position="391"/>
        <end position="430"/>
    </location>
</feature>
<keyword evidence="3" id="KW-0269">Exonuclease</keyword>
<dbReference type="AlphaFoldDB" id="A0A9W8AS44"/>
<reference evidence="3" key="1">
    <citation type="submission" date="2022-07" db="EMBL/GenBank/DDBJ databases">
        <title>Phylogenomic reconstructions and comparative analyses of Kickxellomycotina fungi.</title>
        <authorList>
            <person name="Reynolds N.K."/>
            <person name="Stajich J.E."/>
            <person name="Barry K."/>
            <person name="Grigoriev I.V."/>
            <person name="Crous P."/>
            <person name="Smith M.E."/>
        </authorList>
    </citation>
    <scope>NUCLEOTIDE SEQUENCE</scope>
    <source>
        <strain evidence="3">RSA 1196</strain>
    </source>
</reference>
<feature type="region of interest" description="Disordered" evidence="1">
    <location>
        <begin position="69"/>
        <end position="124"/>
    </location>
</feature>
<evidence type="ECO:0000256" key="1">
    <source>
        <dbReference type="SAM" id="MobiDB-lite"/>
    </source>
</evidence>
<dbReference type="OrthoDB" id="2285229at2759"/>
<evidence type="ECO:0000259" key="2">
    <source>
        <dbReference type="SMART" id="SM00955"/>
    </source>
</evidence>
<feature type="region of interest" description="Disordered" evidence="1">
    <location>
        <begin position="941"/>
        <end position="964"/>
    </location>
</feature>
<comment type="caution">
    <text evidence="3">The sequence shown here is derived from an EMBL/GenBank/DDBJ whole genome shotgun (WGS) entry which is preliminary data.</text>
</comment>
<keyword evidence="3" id="KW-0540">Nuclease</keyword>
<dbReference type="PANTHER" id="PTHR23355">
    <property type="entry name" value="RIBONUCLEASE"/>
    <property type="match status" value="1"/>
</dbReference>
<feature type="compositionally biased region" description="Polar residues" evidence="1">
    <location>
        <begin position="394"/>
        <end position="419"/>
    </location>
</feature>
<dbReference type="GO" id="GO:0003723">
    <property type="term" value="F:RNA binding"/>
    <property type="evidence" value="ECO:0007669"/>
    <property type="project" value="InterPro"/>
</dbReference>
<keyword evidence="3" id="KW-0378">Hydrolase</keyword>
<feature type="compositionally biased region" description="Basic residues" evidence="1">
    <location>
        <begin position="946"/>
        <end position="959"/>
    </location>
</feature>
<accession>A0A9W8AS44</accession>
<dbReference type="EC" id="3.1.13.1" evidence="3"/>
<sequence length="1141" mass="127096">MSFPISSLRRGTISFHFRYRTLHRAQRPLRSPCSVSSGPCRLLSDQTHTEPGDHNSLIDLGDLLDFSELPSLSVDRPPTSHEQPVHHVVDSAQTKTADSIDREQPQGSNASSLFPTPYSEEGQPAVTPADLERFAQLIETLEEGVNRQGPIDWTLLERVPSKWRRYTSADVIRTLNIADRHQLQETADQMMGSQSQLASRSEKLVAPSELPLDEISGLTLKGEKETDGSSVLNAPSSSLHESRSSSPPSDSPSTISGQGSGSQKPWLPLMLNLLEKPCRDKKAPTHPSSIATQRRSFSTRYANYSTTRDTETQSTDSSRPVDGKLDDREDFTSWLLYYPPELYQRIQPVLTPSEAIRKRKHKVLPMGTPLPPDHPMIVQTRGRVTVTVTPATTEEASNVPPTSPWSGQPESLDDTATTKNDSEEVLGTSPVGITTSEWGEELGKESAGPVNIPLQPGDLVELATVNTGAPRFGIVLASTLPEAGSNQFQVLTSCQKILGIRATQVTFWIPGFAFSNEEVLEGCWAHYTHDHVAYRVPVSGKVRRSFQNSDRRTFSQEILQKRLSKDTQEYLRGSLKSDLDRALPQPENILPIIPVLRQVLRRWQSRIEGWQWKHYFQFEEAHRRMLNQVTQQGMQIESSEVPTSNSSSSLPADVWHNAEWESRKLVPISELATAIFHRNSAPKGNTPVEGGAQVRLKKLKPIVSASAATEPPTDPTLMTKVNPAGTVKVDQLYAVHRHMISHPFDYQPDPRGLAVTRQFYLRDPQERERLYTVQRWVRERSPELLSFIDKAQKVLEWKKGAKSVTNRSSKGKKGKSNAEPQSAASMSSPKPAASSIDCPVSFDSSDAIILDLLRSYVVDHAPGSLSTVAFYDNLVPAVLKPLKRYPLINKDAVVTFLAEVGVWQSWENWHKLNRTLPLPGTGLFPKLDATHQSLEEDIQRSVKSIASKKKPNTRTKKSAAVREEPKSFSSPHAFYGRDLVESIRVDWNDQPVYTIDDVSAHEIDDGVSIERDPTTGEPTWLHIHIADPTSFVPPDHPLARYLNLRVSTTYFSEEAVAMLPGGIGETFLGLNNPHGIFSGQKGGKTQSTLALTFSARIGDQGEILEYTIRPTRLHQLRKLTYKEVDQSFAKIGEKDFVDLPP</sequence>
<feature type="domain" description="RNB" evidence="2">
    <location>
        <begin position="984"/>
        <end position="1141"/>
    </location>
</feature>
<feature type="region of interest" description="Disordered" evidence="1">
    <location>
        <begin position="279"/>
        <end position="326"/>
    </location>
</feature>
<feature type="compositionally biased region" description="Polar residues" evidence="1">
    <location>
        <begin position="187"/>
        <end position="199"/>
    </location>
</feature>
<feature type="region of interest" description="Disordered" evidence="1">
    <location>
        <begin position="802"/>
        <end position="832"/>
    </location>
</feature>
<dbReference type="SMART" id="SM00955">
    <property type="entry name" value="RNB"/>
    <property type="match status" value="1"/>
</dbReference>